<evidence type="ECO:0000313" key="2">
    <source>
        <dbReference type="Proteomes" id="UP001595882"/>
    </source>
</evidence>
<gene>
    <name evidence="1" type="ORF">ACFOY7_15620</name>
</gene>
<dbReference type="EMBL" id="JBHSDT010000008">
    <property type="protein sequence ID" value="MFC4404495.1"/>
    <property type="molecule type" value="Genomic_DNA"/>
</dbReference>
<accession>A0ABV8WX97</accession>
<keyword evidence="2" id="KW-1185">Reference proteome</keyword>
<organism evidence="1 2">
    <name type="scientific">Gracilibacillus xinjiangensis</name>
    <dbReference type="NCBI Taxonomy" id="1193282"/>
    <lineage>
        <taxon>Bacteria</taxon>
        <taxon>Bacillati</taxon>
        <taxon>Bacillota</taxon>
        <taxon>Bacilli</taxon>
        <taxon>Bacillales</taxon>
        <taxon>Bacillaceae</taxon>
        <taxon>Gracilibacillus</taxon>
    </lineage>
</organism>
<sequence length="47" mass="5195">MNYLVNDEMIIILTGLSLLEYIINEGTILSTAIDLFNVAKAKLIPAE</sequence>
<name>A0ABV8WX97_9BACI</name>
<proteinExistence type="predicted"/>
<reference evidence="2" key="1">
    <citation type="journal article" date="2019" name="Int. J. Syst. Evol. Microbiol.">
        <title>The Global Catalogue of Microorganisms (GCM) 10K type strain sequencing project: providing services to taxonomists for standard genome sequencing and annotation.</title>
        <authorList>
            <consortium name="The Broad Institute Genomics Platform"/>
            <consortium name="The Broad Institute Genome Sequencing Center for Infectious Disease"/>
            <person name="Wu L."/>
            <person name="Ma J."/>
        </authorList>
    </citation>
    <scope>NUCLEOTIDE SEQUENCE [LARGE SCALE GENOMIC DNA]</scope>
    <source>
        <strain evidence="2">CCUG 37865</strain>
    </source>
</reference>
<comment type="caution">
    <text evidence="1">The sequence shown here is derived from an EMBL/GenBank/DDBJ whole genome shotgun (WGS) entry which is preliminary data.</text>
</comment>
<evidence type="ECO:0000313" key="1">
    <source>
        <dbReference type="EMBL" id="MFC4404495.1"/>
    </source>
</evidence>
<dbReference type="RefSeq" id="WP_390253220.1">
    <property type="nucleotide sequence ID" value="NZ_JBHSDT010000008.1"/>
</dbReference>
<dbReference type="Proteomes" id="UP001595882">
    <property type="component" value="Unassembled WGS sequence"/>
</dbReference>
<protein>
    <submittedName>
        <fullName evidence="1">Uncharacterized protein</fullName>
    </submittedName>
</protein>